<evidence type="ECO:0000256" key="1">
    <source>
        <dbReference type="SAM" id="MobiDB-lite"/>
    </source>
</evidence>
<keyword evidence="4" id="KW-1185">Reference proteome</keyword>
<feature type="transmembrane region" description="Helical" evidence="2">
    <location>
        <begin position="21"/>
        <end position="39"/>
    </location>
</feature>
<dbReference type="AlphaFoldDB" id="A0A1D2N8B9"/>
<dbReference type="EMBL" id="LJIJ01000149">
    <property type="protein sequence ID" value="ODN01477.1"/>
    <property type="molecule type" value="Genomic_DNA"/>
</dbReference>
<evidence type="ECO:0000313" key="3">
    <source>
        <dbReference type="EMBL" id="ODN01477.1"/>
    </source>
</evidence>
<evidence type="ECO:0000256" key="2">
    <source>
        <dbReference type="SAM" id="Phobius"/>
    </source>
</evidence>
<feature type="transmembrane region" description="Helical" evidence="2">
    <location>
        <begin position="126"/>
        <end position="153"/>
    </location>
</feature>
<organism evidence="3 4">
    <name type="scientific">Orchesella cincta</name>
    <name type="common">Springtail</name>
    <name type="synonym">Podura cincta</name>
    <dbReference type="NCBI Taxonomy" id="48709"/>
    <lineage>
        <taxon>Eukaryota</taxon>
        <taxon>Metazoa</taxon>
        <taxon>Ecdysozoa</taxon>
        <taxon>Arthropoda</taxon>
        <taxon>Hexapoda</taxon>
        <taxon>Collembola</taxon>
        <taxon>Entomobryomorpha</taxon>
        <taxon>Entomobryoidea</taxon>
        <taxon>Orchesellidae</taxon>
        <taxon>Orchesellinae</taxon>
        <taxon>Orchesella</taxon>
    </lineage>
</organism>
<keyword evidence="2" id="KW-1133">Transmembrane helix</keyword>
<sequence>MVFYPVTARRIPLLSISRANYFDLILILQFIIAVLPEVAGKLTLSKQCGEIVCKAHYYCARIDDSCRPCQETCDRALSNYDEDLCEKDCQDYLHDLFYMRKSLLNQSEHEDEKVRLFYDDIQGELLILKILIMITIILSTLVMISLFFLVMYLKRSRNRLGISNPGWCGDKEDITELPVIYSNTKCFTLPLNSTESAPNLSNSVNNNVSRVSTPDVVSRSESAIPVSVLSVKKLPYVDPPLTRSQKFRRGREPSESTLPDYLGYDNPALAPSPTHI</sequence>
<reference evidence="3 4" key="1">
    <citation type="journal article" date="2016" name="Genome Biol. Evol.">
        <title>Gene Family Evolution Reflects Adaptation to Soil Environmental Stressors in the Genome of the Collembolan Orchesella cincta.</title>
        <authorList>
            <person name="Faddeeva-Vakhrusheva A."/>
            <person name="Derks M.F."/>
            <person name="Anvar S.Y."/>
            <person name="Agamennone V."/>
            <person name="Suring W."/>
            <person name="Smit S."/>
            <person name="van Straalen N.M."/>
            <person name="Roelofs D."/>
        </authorList>
    </citation>
    <scope>NUCLEOTIDE SEQUENCE [LARGE SCALE GENOMIC DNA]</scope>
    <source>
        <tissue evidence="3">Mixed pool</tissue>
    </source>
</reference>
<proteinExistence type="predicted"/>
<protein>
    <recommendedName>
        <fullName evidence="5">Protein grindelwald</fullName>
    </recommendedName>
</protein>
<dbReference type="Proteomes" id="UP000094527">
    <property type="component" value="Unassembled WGS sequence"/>
</dbReference>
<name>A0A1D2N8B9_ORCCI</name>
<evidence type="ECO:0000313" key="4">
    <source>
        <dbReference type="Proteomes" id="UP000094527"/>
    </source>
</evidence>
<accession>A0A1D2N8B9</accession>
<comment type="caution">
    <text evidence="3">The sequence shown here is derived from an EMBL/GenBank/DDBJ whole genome shotgun (WGS) entry which is preliminary data.</text>
</comment>
<feature type="region of interest" description="Disordered" evidence="1">
    <location>
        <begin position="242"/>
        <end position="276"/>
    </location>
</feature>
<keyword evidence="2" id="KW-0472">Membrane</keyword>
<dbReference type="OMA" id="ARIDDSC"/>
<evidence type="ECO:0008006" key="5">
    <source>
        <dbReference type="Google" id="ProtNLM"/>
    </source>
</evidence>
<gene>
    <name evidence="3" type="ORF">Ocin01_05184</name>
</gene>
<keyword evidence="2" id="KW-0812">Transmembrane</keyword>
<dbReference type="OrthoDB" id="6599193at2759"/>